<accession>A0A2H3LBA3</accession>
<proteinExistence type="predicted"/>
<evidence type="ECO:0000313" key="2">
    <source>
        <dbReference type="Proteomes" id="UP000220922"/>
    </source>
</evidence>
<gene>
    <name evidence="1" type="ORF">A9Q02_22870</name>
</gene>
<reference evidence="1 2" key="1">
    <citation type="submission" date="2016-05" db="EMBL/GenBank/DDBJ databases">
        <authorList>
            <person name="Lavstsen T."/>
            <person name="Jespersen J.S."/>
        </authorList>
    </citation>
    <scope>NUCLEOTIDE SEQUENCE [LARGE SCALE GENOMIC DNA]</scope>
    <source>
        <strain evidence="1 2">B7-9</strain>
    </source>
</reference>
<dbReference type="PANTHER" id="PTHR34047">
    <property type="entry name" value="NUCLEAR INTRON MATURASE 1, MITOCHONDRIAL-RELATED"/>
    <property type="match status" value="1"/>
</dbReference>
<keyword evidence="2" id="KW-1185">Reference proteome</keyword>
<evidence type="ECO:0000313" key="1">
    <source>
        <dbReference type="EMBL" id="PDW00824.1"/>
    </source>
</evidence>
<dbReference type="RefSeq" id="WP_097650746.1">
    <property type="nucleotide sequence ID" value="NZ_LYXE01000026.1"/>
</dbReference>
<sequence>MKTYNHLFAQVASFDNLWHAFHRARRGKRSNGEVASFEYHLERNLLTLETELLTGTYQPGGYRHFYITEPKRRKISAAPFRDRVVHHALCAVIEPIFECRFIHHSYACRVGKGTHRALDAAQALARRYRYVLQGDIVQFFPSVDHQILRALLARRIADPQVMALIDLILATGAGHLESEYTMQWFPGDDLLNPLERPRGLPN</sequence>
<dbReference type="PANTHER" id="PTHR34047:SF8">
    <property type="entry name" value="PROTEIN YKFC"/>
    <property type="match status" value="1"/>
</dbReference>
<protein>
    <submittedName>
        <fullName evidence="1">Uncharacterized protein</fullName>
    </submittedName>
</protein>
<dbReference type="SUPFAM" id="SSF56672">
    <property type="entry name" value="DNA/RNA polymerases"/>
    <property type="match status" value="1"/>
</dbReference>
<dbReference type="OrthoDB" id="9788687at2"/>
<dbReference type="Proteomes" id="UP000220922">
    <property type="component" value="Unassembled WGS sequence"/>
</dbReference>
<dbReference type="AlphaFoldDB" id="A0A2H3LBA3"/>
<organism evidence="1 2">
    <name type="scientific">Candidatus Chloroploca asiatica</name>
    <dbReference type="NCBI Taxonomy" id="1506545"/>
    <lineage>
        <taxon>Bacteria</taxon>
        <taxon>Bacillati</taxon>
        <taxon>Chloroflexota</taxon>
        <taxon>Chloroflexia</taxon>
        <taxon>Chloroflexales</taxon>
        <taxon>Chloroflexineae</taxon>
        <taxon>Oscillochloridaceae</taxon>
        <taxon>Candidatus Chloroploca</taxon>
    </lineage>
</organism>
<dbReference type="InterPro" id="IPR051083">
    <property type="entry name" value="GrpII_Intron_Splice-Mob/Def"/>
</dbReference>
<comment type="caution">
    <text evidence="1">The sequence shown here is derived from an EMBL/GenBank/DDBJ whole genome shotgun (WGS) entry which is preliminary data.</text>
</comment>
<dbReference type="InterPro" id="IPR043502">
    <property type="entry name" value="DNA/RNA_pol_sf"/>
</dbReference>
<dbReference type="CDD" id="cd01651">
    <property type="entry name" value="RT_G2_intron"/>
    <property type="match status" value="1"/>
</dbReference>
<name>A0A2H3LBA3_9CHLR</name>
<dbReference type="EMBL" id="LYXE01000026">
    <property type="protein sequence ID" value="PDW00824.1"/>
    <property type="molecule type" value="Genomic_DNA"/>
</dbReference>